<dbReference type="OrthoDB" id="4306946at2"/>
<keyword evidence="2" id="KW-1185">Reference proteome</keyword>
<proteinExistence type="predicted"/>
<organism evidence="1 2">
    <name type="scientific">Streptomyces globosus</name>
    <dbReference type="NCBI Taxonomy" id="68209"/>
    <lineage>
        <taxon>Bacteria</taxon>
        <taxon>Bacillati</taxon>
        <taxon>Actinomycetota</taxon>
        <taxon>Actinomycetes</taxon>
        <taxon>Kitasatosporales</taxon>
        <taxon>Streptomycetaceae</taxon>
        <taxon>Streptomyces</taxon>
    </lineage>
</organism>
<evidence type="ECO:0000313" key="1">
    <source>
        <dbReference type="EMBL" id="AXE28197.1"/>
    </source>
</evidence>
<dbReference type="EMBL" id="CP030864">
    <property type="protein sequence ID" value="AXE28197.1"/>
    <property type="molecule type" value="Genomic_DNA"/>
</dbReference>
<dbReference type="KEGG" id="sgz:C0216_32455"/>
<keyword evidence="1" id="KW-0614">Plasmid</keyword>
<gene>
    <name evidence="1" type="ORF">C0216_32455</name>
</gene>
<protein>
    <recommendedName>
        <fullName evidence="3">HEAT repeat domain-containing protein</fullName>
    </recommendedName>
</protein>
<dbReference type="RefSeq" id="WP_114059357.1">
    <property type="nucleotide sequence ID" value="NZ_CP030864.1"/>
</dbReference>
<name>A0A344UBC6_9ACTN</name>
<reference evidence="1 2" key="1">
    <citation type="submission" date="2018-01" db="EMBL/GenBank/DDBJ databases">
        <title>Draft genome Sequence of streptomyces globosus LZH-48.</title>
        <authorList>
            <person name="Ran K."/>
            <person name="Li Z."/>
            <person name="Wei S."/>
            <person name="Dong R."/>
        </authorList>
    </citation>
    <scope>NUCLEOTIDE SEQUENCE [LARGE SCALE GENOMIC DNA]</scope>
    <source>
        <strain evidence="1 2">LZH-48</strain>
        <plasmid evidence="1 2">unnamed2</plasmid>
    </source>
</reference>
<accession>A0A344UBC6</accession>
<geneLocation type="plasmid" evidence="1 2">
    <name>unnamed2</name>
</geneLocation>
<dbReference type="Proteomes" id="UP000252004">
    <property type="component" value="Plasmid unnamed2"/>
</dbReference>
<evidence type="ECO:0000313" key="2">
    <source>
        <dbReference type="Proteomes" id="UP000252004"/>
    </source>
</evidence>
<evidence type="ECO:0008006" key="3">
    <source>
        <dbReference type="Google" id="ProtNLM"/>
    </source>
</evidence>
<sequence length="410" mass="45223">MSTGPRRDIRALSPEAGRINGDGLRAYAAEELADCALDQAEPSWRRRACAEALHGRVPQTHLEALLACVRDPHDAHEVRVELLGLLSDREELLPWLRHEDRRAERGYRIEQPVLRARTRLGDLTALAAVADLAFRPGWRDRMAGGECLETLVDRHGAAAVADALDGLDEAEPAVRALRIRLRDLRGEDITDALTDPDPEVAYAAQDLMADTDRLRAYLAEAPTVDAALWAAYALYRLTEDPAPARAAYEALGRPRVEVEGLDEDVRRAIVHEYVPYCGNGTDPRWRLEAICTDPPARPDQEAQLHRASAALTAAGLAPKPPVHCGEAHQQGDGTYHVIEYADGREVSISTLGPWAGDFEGDPRARAALESAGFHWIDASTGATHVTGLHVYYFGSRHSLDIHTLLYYWQD</sequence>
<dbReference type="AlphaFoldDB" id="A0A344UBC6"/>